<evidence type="ECO:0000313" key="1">
    <source>
        <dbReference type="Proteomes" id="UP000189701"/>
    </source>
</evidence>
<keyword evidence="1" id="KW-1185">Reference proteome</keyword>
<name>A0A1U7WE59_NICSY</name>
<reference evidence="1" key="1">
    <citation type="journal article" date="2013" name="Genome Biol.">
        <title>Reference genomes and transcriptomes of Nicotiana sylvestris and Nicotiana tomentosiformis.</title>
        <authorList>
            <person name="Sierro N."/>
            <person name="Battey J.N."/>
            <person name="Ouadi S."/>
            <person name="Bovet L."/>
            <person name="Goepfert S."/>
            <person name="Bakaher N."/>
            <person name="Peitsch M.C."/>
            <person name="Ivanov N.V."/>
        </authorList>
    </citation>
    <scope>NUCLEOTIDE SEQUENCE [LARGE SCALE GENOMIC DNA]</scope>
</reference>
<accession>A0A1U7WE59</accession>
<evidence type="ECO:0000313" key="2">
    <source>
        <dbReference type="RefSeq" id="XP_009772510.1"/>
    </source>
</evidence>
<proteinExistence type="predicted"/>
<sequence length="128" mass="14346">MPLKPKAFKLERASAILIGYLHIAVFRQAGCLRWPHVPIEYSSTNKFSRILASIHPSVIAGYVALRSIPYILSVWLVSFFGRLPTRCCLIFLVPAQLGEPFSALPYWEFSGGFVAEQFSVVVPVTFQT</sequence>
<reference evidence="2" key="2">
    <citation type="submission" date="2025-08" db="UniProtKB">
        <authorList>
            <consortium name="RefSeq"/>
        </authorList>
    </citation>
    <scope>IDENTIFICATION</scope>
    <source>
        <tissue evidence="2">Leaf</tissue>
    </source>
</reference>
<protein>
    <submittedName>
        <fullName evidence="2">Uncharacterized protein LOC104222886</fullName>
    </submittedName>
</protein>
<dbReference type="RefSeq" id="XP_009772510.1">
    <property type="nucleotide sequence ID" value="XM_009774208.1"/>
</dbReference>
<dbReference type="AlphaFoldDB" id="A0A1U7WE59"/>
<organism evidence="1 2">
    <name type="scientific">Nicotiana sylvestris</name>
    <name type="common">Wood tobacco</name>
    <name type="synonym">South American tobacco</name>
    <dbReference type="NCBI Taxonomy" id="4096"/>
    <lineage>
        <taxon>Eukaryota</taxon>
        <taxon>Viridiplantae</taxon>
        <taxon>Streptophyta</taxon>
        <taxon>Embryophyta</taxon>
        <taxon>Tracheophyta</taxon>
        <taxon>Spermatophyta</taxon>
        <taxon>Magnoliopsida</taxon>
        <taxon>eudicotyledons</taxon>
        <taxon>Gunneridae</taxon>
        <taxon>Pentapetalae</taxon>
        <taxon>asterids</taxon>
        <taxon>lamiids</taxon>
        <taxon>Solanales</taxon>
        <taxon>Solanaceae</taxon>
        <taxon>Nicotianoideae</taxon>
        <taxon>Nicotianeae</taxon>
        <taxon>Nicotiana</taxon>
    </lineage>
</organism>
<gene>
    <name evidence="2" type="primary">LOC104222886</name>
</gene>
<dbReference type="Proteomes" id="UP000189701">
    <property type="component" value="Unplaced"/>
</dbReference>